<comment type="function">
    <text evidence="6">Recruits TFIIH to the initiation complex and stimulates the RNA polymerase II C-terminal domain kinase and DNA-dependent ATPase activities of TFIIH. Both TFIIH and TFIIE are required for promoter clearance by RNA polymerase.</text>
</comment>
<dbReference type="Gramene" id="EFJ19459">
    <property type="protein sequence ID" value="EFJ19459"/>
    <property type="gene ID" value="SELMODRAFT_419190"/>
</dbReference>
<dbReference type="AlphaFoldDB" id="D8S339"/>
<dbReference type="EMBL" id="GL377606">
    <property type="protein sequence ID" value="EFJ19459.1"/>
    <property type="molecule type" value="Genomic_DNA"/>
</dbReference>
<dbReference type="EMBL" id="GL377600">
    <property type="protein sequence ID" value="EFJ21040.1"/>
    <property type="molecule type" value="Genomic_DNA"/>
</dbReference>
<gene>
    <name evidence="10" type="ORF">SELMODRAFT_107428</name>
    <name evidence="9" type="ORF">SELMODRAFT_419190</name>
</gene>
<dbReference type="KEGG" id="smo:SELMODRAFT_419190"/>
<evidence type="ECO:0000313" key="10">
    <source>
        <dbReference type="EMBL" id="EFJ21040.1"/>
    </source>
</evidence>
<dbReference type="GO" id="GO:0005673">
    <property type="term" value="C:transcription factor TFIIE complex"/>
    <property type="evidence" value="ECO:0000318"/>
    <property type="project" value="GO_Central"/>
</dbReference>
<keyword evidence="5" id="KW-0539">Nucleus</keyword>
<dbReference type="Gramene" id="EFJ21040">
    <property type="protein sequence ID" value="EFJ21040"/>
    <property type="gene ID" value="SELMODRAFT_107428"/>
</dbReference>
<dbReference type="FunCoup" id="D8S339">
    <property type="interactions" value="4114"/>
</dbReference>
<evidence type="ECO:0000259" key="8">
    <source>
        <dbReference type="PROSITE" id="PS51351"/>
    </source>
</evidence>
<evidence type="ECO:0000256" key="3">
    <source>
        <dbReference type="ARBA" id="ARBA00023125"/>
    </source>
</evidence>
<protein>
    <recommendedName>
        <fullName evidence="8">TFIIE beta domain-containing protein</fullName>
    </recommendedName>
</protein>
<dbReference type="OrthoDB" id="3907302at2759"/>
<feature type="region of interest" description="Disordered" evidence="7">
    <location>
        <begin position="261"/>
        <end position="281"/>
    </location>
</feature>
<reference evidence="10 11" key="1">
    <citation type="journal article" date="2011" name="Science">
        <title>The Selaginella genome identifies genetic changes associated with the evolution of vascular plants.</title>
        <authorList>
            <person name="Banks J.A."/>
            <person name="Nishiyama T."/>
            <person name="Hasebe M."/>
            <person name="Bowman J.L."/>
            <person name="Gribskov M."/>
            <person name="dePamphilis C."/>
            <person name="Albert V.A."/>
            <person name="Aono N."/>
            <person name="Aoyama T."/>
            <person name="Ambrose B.A."/>
            <person name="Ashton N.W."/>
            <person name="Axtell M.J."/>
            <person name="Barker E."/>
            <person name="Barker M.S."/>
            <person name="Bennetzen J.L."/>
            <person name="Bonawitz N.D."/>
            <person name="Chapple C."/>
            <person name="Cheng C."/>
            <person name="Correa L.G."/>
            <person name="Dacre M."/>
            <person name="DeBarry J."/>
            <person name="Dreyer I."/>
            <person name="Elias M."/>
            <person name="Engstrom E.M."/>
            <person name="Estelle M."/>
            <person name="Feng L."/>
            <person name="Finet C."/>
            <person name="Floyd S.K."/>
            <person name="Frommer W.B."/>
            <person name="Fujita T."/>
            <person name="Gramzow L."/>
            <person name="Gutensohn M."/>
            <person name="Harholt J."/>
            <person name="Hattori M."/>
            <person name="Heyl A."/>
            <person name="Hirai T."/>
            <person name="Hiwatashi Y."/>
            <person name="Ishikawa M."/>
            <person name="Iwata M."/>
            <person name="Karol K.G."/>
            <person name="Koehler B."/>
            <person name="Kolukisaoglu U."/>
            <person name="Kubo M."/>
            <person name="Kurata T."/>
            <person name="Lalonde S."/>
            <person name="Li K."/>
            <person name="Li Y."/>
            <person name="Litt A."/>
            <person name="Lyons E."/>
            <person name="Manning G."/>
            <person name="Maruyama T."/>
            <person name="Michael T.P."/>
            <person name="Mikami K."/>
            <person name="Miyazaki S."/>
            <person name="Morinaga S."/>
            <person name="Murata T."/>
            <person name="Mueller-Roeber B."/>
            <person name="Nelson D.R."/>
            <person name="Obara M."/>
            <person name="Oguri Y."/>
            <person name="Olmstead R.G."/>
            <person name="Onodera N."/>
            <person name="Petersen B.L."/>
            <person name="Pils B."/>
            <person name="Prigge M."/>
            <person name="Rensing S.A."/>
            <person name="Riano-Pachon D.M."/>
            <person name="Roberts A.W."/>
            <person name="Sato Y."/>
            <person name="Scheller H.V."/>
            <person name="Schulz B."/>
            <person name="Schulz C."/>
            <person name="Shakirov E.V."/>
            <person name="Shibagaki N."/>
            <person name="Shinohara N."/>
            <person name="Shippen D.E."/>
            <person name="Soerensen I."/>
            <person name="Sotooka R."/>
            <person name="Sugimoto N."/>
            <person name="Sugita M."/>
            <person name="Sumikawa N."/>
            <person name="Tanurdzic M."/>
            <person name="Theissen G."/>
            <person name="Ulvskov P."/>
            <person name="Wakazuki S."/>
            <person name="Weng J.K."/>
            <person name="Willats W.W."/>
            <person name="Wipf D."/>
            <person name="Wolf P.G."/>
            <person name="Yang L."/>
            <person name="Zimmer A.D."/>
            <person name="Zhu Q."/>
            <person name="Mitros T."/>
            <person name="Hellsten U."/>
            <person name="Loque D."/>
            <person name="Otillar R."/>
            <person name="Salamov A."/>
            <person name="Schmutz J."/>
            <person name="Shapiro H."/>
            <person name="Lindquist E."/>
            <person name="Lucas S."/>
            <person name="Rokhsar D."/>
            <person name="Grigoriev I.V."/>
        </authorList>
    </citation>
    <scope>NUCLEOTIDE SEQUENCE [LARGE SCALE GENOMIC DNA]</scope>
</reference>
<dbReference type="PANTHER" id="PTHR12716">
    <property type="entry name" value="TRANSCRIPTION INITIATION FACTOR IIE, BETA SUBUNIT"/>
    <property type="match status" value="1"/>
</dbReference>
<evidence type="ECO:0000256" key="6">
    <source>
        <dbReference type="ARBA" id="ARBA00025581"/>
    </source>
</evidence>
<dbReference type="Pfam" id="PF18121">
    <property type="entry name" value="TFA2_Winged_2"/>
    <property type="match status" value="1"/>
</dbReference>
<evidence type="ECO:0000256" key="4">
    <source>
        <dbReference type="ARBA" id="ARBA00023163"/>
    </source>
</evidence>
<dbReference type="PANTHER" id="PTHR12716:SF8">
    <property type="entry name" value="TRANSCRIPTION INITIATION FACTOR IIE SUBUNIT BETA"/>
    <property type="match status" value="1"/>
</dbReference>
<accession>D8S339</accession>
<dbReference type="InterPro" id="IPR040501">
    <property type="entry name" value="TFA2_Winged_2"/>
</dbReference>
<feature type="compositionally biased region" description="Basic residues" evidence="7">
    <location>
        <begin position="269"/>
        <end position="281"/>
    </location>
</feature>
<evidence type="ECO:0000313" key="9">
    <source>
        <dbReference type="EMBL" id="EFJ19459.1"/>
    </source>
</evidence>
<evidence type="ECO:0000256" key="1">
    <source>
        <dbReference type="ARBA" id="ARBA00004123"/>
    </source>
</evidence>
<keyword evidence="11" id="KW-1185">Reference proteome</keyword>
<evidence type="ECO:0000256" key="5">
    <source>
        <dbReference type="ARBA" id="ARBA00023242"/>
    </source>
</evidence>
<comment type="subcellular location">
    <subcellularLocation>
        <location evidence="1">Nucleus</location>
    </subcellularLocation>
</comment>
<evidence type="ECO:0000256" key="7">
    <source>
        <dbReference type="SAM" id="MobiDB-lite"/>
    </source>
</evidence>
<feature type="compositionally biased region" description="Pro residues" evidence="7">
    <location>
        <begin position="38"/>
        <end position="47"/>
    </location>
</feature>
<sequence length="300" mass="33066">MAELSRQLNKFKQQQQALTDVAVAAAKRSGGGSKKKPPVAPAAPAAPPGGGGGGGAAPSPAPPSISNLTFQNDKEKLQMINQVRRSPTMAQVKRVLDVLLETREALLPDEINNRCFVDVANNKEVFETLKNNVKVSFDGQRFSYKAKHGLKNKAELLVQLRKCTEGMALSELRDAYPGIVSDVQELKASGEIRVMCNSDSQEEILYPDDPRMKIKVDEDIAKLCRSIELPTDFVLVERELQKNGVRPMTNSVLRRERMSLLSAQQGGSKQKKKKKISKRTKYTNIHLPELFKSVPSDVGS</sequence>
<organism evidence="11">
    <name type="scientific">Selaginella moellendorffii</name>
    <name type="common">Spikemoss</name>
    <dbReference type="NCBI Taxonomy" id="88036"/>
    <lineage>
        <taxon>Eukaryota</taxon>
        <taxon>Viridiplantae</taxon>
        <taxon>Streptophyta</taxon>
        <taxon>Embryophyta</taxon>
        <taxon>Tracheophyta</taxon>
        <taxon>Lycopodiopsida</taxon>
        <taxon>Selaginellales</taxon>
        <taxon>Selaginellaceae</taxon>
        <taxon>Selaginella</taxon>
    </lineage>
</organism>
<dbReference type="GO" id="GO:0006367">
    <property type="term" value="P:transcription initiation at RNA polymerase II promoter"/>
    <property type="evidence" value="ECO:0000318"/>
    <property type="project" value="GO_Central"/>
</dbReference>
<dbReference type="KEGG" id="smo:SELMODRAFT_107428"/>
<dbReference type="HOGENOM" id="CLU_065682_0_0_1"/>
<keyword evidence="4" id="KW-0804">Transcription</keyword>
<name>D8S339_SELML</name>
<dbReference type="STRING" id="88036.D8S339"/>
<dbReference type="InParanoid" id="D8S339"/>
<dbReference type="InterPro" id="IPR003166">
    <property type="entry name" value="TFIIE_bsu_DNA-bd"/>
</dbReference>
<dbReference type="InterPro" id="IPR016656">
    <property type="entry name" value="TFIIE-bsu"/>
</dbReference>
<keyword evidence="3" id="KW-0238">DNA-binding</keyword>
<feature type="region of interest" description="Disordered" evidence="7">
    <location>
        <begin position="22"/>
        <end position="68"/>
    </location>
</feature>
<dbReference type="GO" id="GO:0003677">
    <property type="term" value="F:DNA binding"/>
    <property type="evidence" value="ECO:0007669"/>
    <property type="project" value="UniProtKB-KW"/>
</dbReference>
<proteinExistence type="predicted"/>
<evidence type="ECO:0000313" key="11">
    <source>
        <dbReference type="Proteomes" id="UP000001514"/>
    </source>
</evidence>
<dbReference type="eggNOG" id="KOG3095">
    <property type="taxonomic scope" value="Eukaryota"/>
</dbReference>
<feature type="domain" description="TFIIE beta" evidence="8">
    <location>
        <begin position="76"/>
        <end position="151"/>
    </location>
</feature>
<dbReference type="Proteomes" id="UP000001514">
    <property type="component" value="Unassembled WGS sequence"/>
</dbReference>
<dbReference type="OMA" id="RSNITRW"/>
<keyword evidence="2" id="KW-0805">Transcription regulation</keyword>
<dbReference type="PROSITE" id="PS51351">
    <property type="entry name" value="TFIIE_BETA_C"/>
    <property type="match status" value="1"/>
</dbReference>
<evidence type="ECO:0000256" key="2">
    <source>
        <dbReference type="ARBA" id="ARBA00023015"/>
    </source>
</evidence>